<evidence type="ECO:0000256" key="2">
    <source>
        <dbReference type="SAM" id="Phobius"/>
    </source>
</evidence>
<keyword evidence="2" id="KW-1133">Transmembrane helix</keyword>
<reference evidence="3 4" key="1">
    <citation type="submission" date="2019-03" db="EMBL/GenBank/DDBJ databases">
        <title>Genomics of glacier-inhabiting Cryobacterium strains.</title>
        <authorList>
            <person name="Liu Q."/>
            <person name="Xin Y.-H."/>
        </authorList>
    </citation>
    <scope>NUCLEOTIDE SEQUENCE [LARGE SCALE GENOMIC DNA]</scope>
    <source>
        <strain evidence="3 4">Hh14</strain>
    </source>
</reference>
<dbReference type="EMBL" id="SOHE01000041">
    <property type="protein sequence ID" value="TFD50486.1"/>
    <property type="molecule type" value="Genomic_DNA"/>
</dbReference>
<evidence type="ECO:0000313" key="4">
    <source>
        <dbReference type="Proteomes" id="UP000297447"/>
    </source>
</evidence>
<evidence type="ECO:0000313" key="3">
    <source>
        <dbReference type="EMBL" id="TFD50486.1"/>
    </source>
</evidence>
<evidence type="ECO:0000256" key="1">
    <source>
        <dbReference type="SAM" id="MobiDB-lite"/>
    </source>
</evidence>
<name>A0A4R9A1X6_9MICO</name>
<feature type="compositionally biased region" description="Low complexity" evidence="1">
    <location>
        <begin position="36"/>
        <end position="46"/>
    </location>
</feature>
<protein>
    <submittedName>
        <fullName evidence="3">DNA polymerase III subunit gamma/tau</fullName>
    </submittedName>
</protein>
<comment type="caution">
    <text evidence="3">The sequence shown here is derived from an EMBL/GenBank/DDBJ whole genome shotgun (WGS) entry which is preliminary data.</text>
</comment>
<feature type="transmembrane region" description="Helical" evidence="2">
    <location>
        <begin position="73"/>
        <end position="92"/>
    </location>
</feature>
<dbReference type="RefSeq" id="WP_134519161.1">
    <property type="nucleotide sequence ID" value="NZ_SOHE01000041.1"/>
</dbReference>
<feature type="transmembrane region" description="Helical" evidence="2">
    <location>
        <begin position="112"/>
        <end position="131"/>
    </location>
</feature>
<accession>A0A4R9A1X6</accession>
<feature type="region of interest" description="Disordered" evidence="1">
    <location>
        <begin position="1"/>
        <end position="56"/>
    </location>
</feature>
<feature type="transmembrane region" description="Helical" evidence="2">
    <location>
        <begin position="140"/>
        <end position="162"/>
    </location>
</feature>
<proteinExistence type="predicted"/>
<gene>
    <name evidence="3" type="ORF">E3T55_08605</name>
</gene>
<organism evidence="3 4">
    <name type="scientific">Cryobacterium frigoriphilum</name>
    <dbReference type="NCBI Taxonomy" id="1259150"/>
    <lineage>
        <taxon>Bacteria</taxon>
        <taxon>Bacillati</taxon>
        <taxon>Actinomycetota</taxon>
        <taxon>Actinomycetes</taxon>
        <taxon>Micrococcales</taxon>
        <taxon>Microbacteriaceae</taxon>
        <taxon>Cryobacterium</taxon>
    </lineage>
</organism>
<dbReference type="Proteomes" id="UP000297447">
    <property type="component" value="Unassembled WGS sequence"/>
</dbReference>
<keyword evidence="2" id="KW-0812">Transmembrane</keyword>
<sequence>MNAKPDDDALSWAGENDPTLAAGDASTRPELADGWSTPGTSTGTTPDGFHDDSAETSEPAAAQVASAGASATLVIMGILAGVYLLYTIGWFIGVNRITNPIDDPVSEFMFSLGAWLAVAAPMVWFGVTYWLTTSRPRTRLAWLVLGVVLLAPIPFIFGSGAAA</sequence>
<keyword evidence="4" id="KW-1185">Reference proteome</keyword>
<dbReference type="AlphaFoldDB" id="A0A4R9A1X6"/>
<keyword evidence="2" id="KW-0472">Membrane</keyword>
<dbReference type="OrthoDB" id="4981704at2"/>